<feature type="region of interest" description="Disordered" evidence="1">
    <location>
        <begin position="121"/>
        <end position="164"/>
    </location>
</feature>
<dbReference type="Gene3D" id="3.40.800.20">
    <property type="entry name" value="Histone deacetylase domain"/>
    <property type="match status" value="1"/>
</dbReference>
<feature type="compositionally biased region" description="Polar residues" evidence="1">
    <location>
        <begin position="247"/>
        <end position="258"/>
    </location>
</feature>
<proteinExistence type="predicted"/>
<evidence type="ECO:0000256" key="1">
    <source>
        <dbReference type="SAM" id="MobiDB-lite"/>
    </source>
</evidence>
<feature type="compositionally biased region" description="Basic and acidic residues" evidence="1">
    <location>
        <begin position="267"/>
        <end position="282"/>
    </location>
</feature>
<dbReference type="Pfam" id="PF00850">
    <property type="entry name" value="Hist_deacetyl"/>
    <property type="match status" value="2"/>
</dbReference>
<feature type="compositionally biased region" description="Acidic residues" evidence="1">
    <location>
        <begin position="122"/>
        <end position="132"/>
    </location>
</feature>
<sequence length="526" mass="56816">MSDSPLVAYIWSQTLQEAADQLPYNLDRSTLVHDLIRSLDLLDGTSGSSPTDEHGEGDSDRHEDEETALHLRSRSIEKGKGNLRSRARVIEPDMSLGTAQSLRRYHDSDYVEFVLRESYPQSDDELGDEAGAEAEAKASGSDAGSASSAEYRPKKRRREVHGLEHDCPPFPLLRDYALQLASATQTACRLVASGKAHAAVCWDGGRHHALRSRASGFCYVADAVLGIMLLTKEGRVRVRVDEGIPGGTQSSLVQNGQPNGDDELEHEQEHKHGDANKDEQKDAGQNCKPDSTSTPKTGRGAGTRAGARARARARVMYLDLDLHYGDGVAQAPDPLNPPLLADLLPPATPHSGLPSPDTPNPFTLSIPLAAYPSASTYAAVFPSVNAIREAYRPDYVVLQLGADGLPHDRVGQYGAWSVDGPGGMLWVVDKVIEWGVPVVVLGGGGYNHPNTARAWARVTAKLLGEELTPDTEVPHHDHFAEYAPSFTLEVSESGAKDENKSQDIDKINETFNIIASRIGDIVAAHA</sequence>
<feature type="region of interest" description="Disordered" evidence="1">
    <location>
        <begin position="242"/>
        <end position="308"/>
    </location>
</feature>
<dbReference type="InterPro" id="IPR023696">
    <property type="entry name" value="Ureohydrolase_dom_sf"/>
</dbReference>
<dbReference type="STRING" id="1890683.A0A427YCT0"/>
<dbReference type="GO" id="GO:0040029">
    <property type="term" value="P:epigenetic regulation of gene expression"/>
    <property type="evidence" value="ECO:0007669"/>
    <property type="project" value="TreeGrafter"/>
</dbReference>
<feature type="region of interest" description="Disordered" evidence="1">
    <location>
        <begin position="42"/>
        <end position="70"/>
    </location>
</feature>
<feature type="domain" description="Histone deacetylase" evidence="2">
    <location>
        <begin position="310"/>
        <end position="461"/>
    </location>
</feature>
<dbReference type="PANTHER" id="PTHR10625:SF36">
    <property type="entry name" value="HISTONE DEACETYLASE 3"/>
    <property type="match status" value="1"/>
</dbReference>
<dbReference type="InterPro" id="IPR037138">
    <property type="entry name" value="His_deacetylse_dom_sf"/>
</dbReference>
<dbReference type="AlphaFoldDB" id="A0A427YCT0"/>
<feature type="domain" description="Histone deacetylase" evidence="2">
    <location>
        <begin position="94"/>
        <end position="238"/>
    </location>
</feature>
<feature type="compositionally biased region" description="Low complexity" evidence="1">
    <location>
        <begin position="137"/>
        <end position="150"/>
    </location>
</feature>
<evidence type="ECO:0000259" key="2">
    <source>
        <dbReference type="Pfam" id="PF00850"/>
    </source>
</evidence>
<dbReference type="EMBL" id="RSCD01000015">
    <property type="protein sequence ID" value="RSH88876.1"/>
    <property type="molecule type" value="Genomic_DNA"/>
</dbReference>
<dbReference type="Proteomes" id="UP000279259">
    <property type="component" value="Unassembled WGS sequence"/>
</dbReference>
<accession>A0A427YCT0</accession>
<dbReference type="GO" id="GO:0070210">
    <property type="term" value="C:Rpd3L-Expanded complex"/>
    <property type="evidence" value="ECO:0007669"/>
    <property type="project" value="TreeGrafter"/>
</dbReference>
<dbReference type="GO" id="GO:0004407">
    <property type="term" value="F:histone deacetylase activity"/>
    <property type="evidence" value="ECO:0007669"/>
    <property type="project" value="TreeGrafter"/>
</dbReference>
<dbReference type="InterPro" id="IPR023801">
    <property type="entry name" value="His_deacetylse_dom"/>
</dbReference>
<organism evidence="3 4">
    <name type="scientific">Saitozyma podzolica</name>
    <dbReference type="NCBI Taxonomy" id="1890683"/>
    <lineage>
        <taxon>Eukaryota</taxon>
        <taxon>Fungi</taxon>
        <taxon>Dikarya</taxon>
        <taxon>Basidiomycota</taxon>
        <taxon>Agaricomycotina</taxon>
        <taxon>Tremellomycetes</taxon>
        <taxon>Tremellales</taxon>
        <taxon>Trimorphomycetaceae</taxon>
        <taxon>Saitozyma</taxon>
    </lineage>
</organism>
<protein>
    <recommendedName>
        <fullName evidence="2">Histone deacetylase domain-containing protein</fullName>
    </recommendedName>
</protein>
<dbReference type="OrthoDB" id="73273at2759"/>
<feature type="region of interest" description="Disordered" evidence="1">
    <location>
        <begin position="339"/>
        <end position="358"/>
    </location>
</feature>
<evidence type="ECO:0000313" key="4">
    <source>
        <dbReference type="Proteomes" id="UP000279259"/>
    </source>
</evidence>
<reference evidence="3 4" key="1">
    <citation type="submission" date="2018-11" db="EMBL/GenBank/DDBJ databases">
        <title>Genome sequence of Saitozyma podzolica DSM 27192.</title>
        <authorList>
            <person name="Aliyu H."/>
            <person name="Gorte O."/>
            <person name="Ochsenreither K."/>
        </authorList>
    </citation>
    <scope>NUCLEOTIDE SEQUENCE [LARGE SCALE GENOMIC DNA]</scope>
    <source>
        <strain evidence="3 4">DSM 27192</strain>
    </source>
</reference>
<dbReference type="SUPFAM" id="SSF52768">
    <property type="entry name" value="Arginase/deacetylase"/>
    <property type="match status" value="2"/>
</dbReference>
<dbReference type="PANTHER" id="PTHR10625">
    <property type="entry name" value="HISTONE DEACETYLASE HDAC1-RELATED"/>
    <property type="match status" value="1"/>
</dbReference>
<feature type="compositionally biased region" description="Basic and acidic residues" evidence="1">
    <location>
        <begin position="51"/>
        <end position="70"/>
    </location>
</feature>
<gene>
    <name evidence="3" type="ORF">EHS25_002538</name>
</gene>
<name>A0A427YCT0_9TREE</name>
<keyword evidence="4" id="KW-1185">Reference proteome</keyword>
<comment type="caution">
    <text evidence="3">The sequence shown here is derived from an EMBL/GenBank/DDBJ whole genome shotgun (WGS) entry which is preliminary data.</text>
</comment>
<evidence type="ECO:0000313" key="3">
    <source>
        <dbReference type="EMBL" id="RSH88876.1"/>
    </source>
</evidence>